<reference evidence="6 7" key="1">
    <citation type="submission" date="2020-08" db="EMBL/GenBank/DDBJ databases">
        <title>Genomic Encyclopedia of Type Strains, Phase IV (KMG-IV): sequencing the most valuable type-strain genomes for metagenomic binning, comparative biology and taxonomic classification.</title>
        <authorList>
            <person name="Goeker M."/>
        </authorList>
    </citation>
    <scope>NUCLEOTIDE SEQUENCE [LARGE SCALE GENOMIC DNA]</scope>
    <source>
        <strain evidence="6 7">DSM 13481</strain>
    </source>
</reference>
<keyword evidence="1 3" id="KW-0479">Metal-binding</keyword>
<comment type="similarity">
    <text evidence="3">Belongs to the peptidase M24B family.</text>
</comment>
<evidence type="ECO:0000259" key="4">
    <source>
        <dbReference type="Pfam" id="PF00557"/>
    </source>
</evidence>
<dbReference type="PANTHER" id="PTHR46112:SF3">
    <property type="entry name" value="AMINOPEPTIDASE YPDF"/>
    <property type="match status" value="1"/>
</dbReference>
<dbReference type="Proteomes" id="UP000555828">
    <property type="component" value="Unassembled WGS sequence"/>
</dbReference>
<dbReference type="Gene3D" id="3.90.230.10">
    <property type="entry name" value="Creatinase/methionine aminopeptidase superfamily"/>
    <property type="match status" value="1"/>
</dbReference>
<dbReference type="PROSITE" id="PS00491">
    <property type="entry name" value="PROLINE_PEPTIDASE"/>
    <property type="match status" value="1"/>
</dbReference>
<dbReference type="InterPro" id="IPR050659">
    <property type="entry name" value="Peptidase_M24B"/>
</dbReference>
<accession>A0A841GJM5</accession>
<keyword evidence="6" id="KW-0645">Protease</keyword>
<dbReference type="CDD" id="cd01092">
    <property type="entry name" value="APP-like"/>
    <property type="match status" value="1"/>
</dbReference>
<dbReference type="EC" id="3.4.11.9" evidence="6"/>
<organism evidence="6 7">
    <name type="scientific">Thermosipho japonicus</name>
    <dbReference type="NCBI Taxonomy" id="90323"/>
    <lineage>
        <taxon>Bacteria</taxon>
        <taxon>Thermotogati</taxon>
        <taxon>Thermotogota</taxon>
        <taxon>Thermotogae</taxon>
        <taxon>Thermotogales</taxon>
        <taxon>Fervidobacteriaceae</taxon>
        <taxon>Thermosipho</taxon>
    </lineage>
</organism>
<dbReference type="InterPro" id="IPR001131">
    <property type="entry name" value="Peptidase_M24B_aminopep-P_CS"/>
</dbReference>
<evidence type="ECO:0000256" key="2">
    <source>
        <dbReference type="ARBA" id="ARBA00022801"/>
    </source>
</evidence>
<dbReference type="EMBL" id="JACHEX010000002">
    <property type="protein sequence ID" value="MBB6062557.1"/>
    <property type="molecule type" value="Genomic_DNA"/>
</dbReference>
<dbReference type="InterPro" id="IPR036005">
    <property type="entry name" value="Creatinase/aminopeptidase-like"/>
</dbReference>
<dbReference type="SUPFAM" id="SSF55920">
    <property type="entry name" value="Creatinase/aminopeptidase"/>
    <property type="match status" value="1"/>
</dbReference>
<dbReference type="RefSeq" id="WP_184619220.1">
    <property type="nucleotide sequence ID" value="NZ_JACHEX010000002.1"/>
</dbReference>
<dbReference type="InterPro" id="IPR000587">
    <property type="entry name" value="Creatinase_N"/>
</dbReference>
<feature type="domain" description="Creatinase N-terminal" evidence="5">
    <location>
        <begin position="3"/>
        <end position="130"/>
    </location>
</feature>
<keyword evidence="7" id="KW-1185">Reference proteome</keyword>
<dbReference type="GO" id="GO:0046872">
    <property type="term" value="F:metal ion binding"/>
    <property type="evidence" value="ECO:0007669"/>
    <property type="project" value="UniProtKB-KW"/>
</dbReference>
<dbReference type="InterPro" id="IPR029149">
    <property type="entry name" value="Creatin/AminoP/Spt16_N"/>
</dbReference>
<name>A0A841GJM5_9BACT</name>
<gene>
    <name evidence="6" type="ORF">HNP65_000995</name>
</gene>
<dbReference type="InterPro" id="IPR000994">
    <property type="entry name" value="Pept_M24"/>
</dbReference>
<protein>
    <submittedName>
        <fullName evidence="6">Xaa-Pro aminopeptidase</fullName>
        <ecNumber evidence="6">3.4.11.9</ecNumber>
    </submittedName>
</protein>
<dbReference type="Pfam" id="PF01321">
    <property type="entry name" value="Creatinase_N"/>
    <property type="match status" value="1"/>
</dbReference>
<dbReference type="AlphaFoldDB" id="A0A841GJM5"/>
<evidence type="ECO:0000259" key="5">
    <source>
        <dbReference type="Pfam" id="PF01321"/>
    </source>
</evidence>
<keyword evidence="2 6" id="KW-0378">Hydrolase</keyword>
<keyword evidence="6" id="KW-0031">Aminopeptidase</keyword>
<sequence>MNLVNLLNEKGLDTLLVLNFEGSNKPTTRFISGFSGSFSGIIFSKDKRIIATDSRYWEQVKLESEFDLVKFKGDKKFLDLIVELLKDIKAKNVGIEKDKTSAKVMEYLINKLDGVEFIDVSQELLRLRAVKTDEEIELIRKAIYIAEEAFKKTLEIVKVGMTEKEFAAYLEYQIKMLGGDKFSFDTIVASGWRGSLPHGIASEKTIEKGEPVVVDWGAFYKGYASDLTRVFCIGEPSEEVKKVHNVVYKAQEKAIEIARASLTGAEIDLAAREHIKDEGYGEYFGHSLGHGIGLEVHEEPRLSYLNNEKLPANSVVTVEPGIYLPNKFGIRIEDDILLTESGCEVLSSLPRDIFIV</sequence>
<evidence type="ECO:0000313" key="6">
    <source>
        <dbReference type="EMBL" id="MBB6062557.1"/>
    </source>
</evidence>
<evidence type="ECO:0000256" key="1">
    <source>
        <dbReference type="ARBA" id="ARBA00022723"/>
    </source>
</evidence>
<comment type="caution">
    <text evidence="6">The sequence shown here is derived from an EMBL/GenBank/DDBJ whole genome shotgun (WGS) entry which is preliminary data.</text>
</comment>
<dbReference type="Gene3D" id="3.40.350.10">
    <property type="entry name" value="Creatinase/prolidase N-terminal domain"/>
    <property type="match status" value="1"/>
</dbReference>
<proteinExistence type="inferred from homology"/>
<dbReference type="GO" id="GO:0004177">
    <property type="term" value="F:aminopeptidase activity"/>
    <property type="evidence" value="ECO:0007669"/>
    <property type="project" value="UniProtKB-KW"/>
</dbReference>
<dbReference type="PANTHER" id="PTHR46112">
    <property type="entry name" value="AMINOPEPTIDASE"/>
    <property type="match status" value="1"/>
</dbReference>
<dbReference type="SUPFAM" id="SSF53092">
    <property type="entry name" value="Creatinase/prolidase N-terminal domain"/>
    <property type="match status" value="1"/>
</dbReference>
<evidence type="ECO:0000256" key="3">
    <source>
        <dbReference type="RuleBase" id="RU000590"/>
    </source>
</evidence>
<dbReference type="Pfam" id="PF00557">
    <property type="entry name" value="Peptidase_M24"/>
    <property type="match status" value="1"/>
</dbReference>
<evidence type="ECO:0000313" key="7">
    <source>
        <dbReference type="Proteomes" id="UP000555828"/>
    </source>
</evidence>
<feature type="domain" description="Peptidase M24" evidence="4">
    <location>
        <begin position="137"/>
        <end position="340"/>
    </location>
</feature>